<dbReference type="RefSeq" id="XP_007865963.1">
    <property type="nucleotide sequence ID" value="XM_007867772.1"/>
</dbReference>
<reference evidence="1 2" key="1">
    <citation type="journal article" date="2012" name="Science">
        <title>The Paleozoic origin of enzymatic lignin decomposition reconstructed from 31 fungal genomes.</title>
        <authorList>
            <person name="Floudas D."/>
            <person name="Binder M."/>
            <person name="Riley R."/>
            <person name="Barry K."/>
            <person name="Blanchette R.A."/>
            <person name="Henrissat B."/>
            <person name="Martinez A.T."/>
            <person name="Otillar R."/>
            <person name="Spatafora J.W."/>
            <person name="Yadav J.S."/>
            <person name="Aerts A."/>
            <person name="Benoit I."/>
            <person name="Boyd A."/>
            <person name="Carlson A."/>
            <person name="Copeland A."/>
            <person name="Coutinho P.M."/>
            <person name="de Vries R.P."/>
            <person name="Ferreira P."/>
            <person name="Findley K."/>
            <person name="Foster B."/>
            <person name="Gaskell J."/>
            <person name="Glotzer D."/>
            <person name="Gorecki P."/>
            <person name="Heitman J."/>
            <person name="Hesse C."/>
            <person name="Hori C."/>
            <person name="Igarashi K."/>
            <person name="Jurgens J.A."/>
            <person name="Kallen N."/>
            <person name="Kersten P."/>
            <person name="Kohler A."/>
            <person name="Kuees U."/>
            <person name="Kumar T.K.A."/>
            <person name="Kuo A."/>
            <person name="LaButti K."/>
            <person name="Larrondo L.F."/>
            <person name="Lindquist E."/>
            <person name="Ling A."/>
            <person name="Lombard V."/>
            <person name="Lucas S."/>
            <person name="Lundell T."/>
            <person name="Martin R."/>
            <person name="McLaughlin D.J."/>
            <person name="Morgenstern I."/>
            <person name="Morin E."/>
            <person name="Murat C."/>
            <person name="Nagy L.G."/>
            <person name="Nolan M."/>
            <person name="Ohm R.A."/>
            <person name="Patyshakuliyeva A."/>
            <person name="Rokas A."/>
            <person name="Ruiz-Duenas F.J."/>
            <person name="Sabat G."/>
            <person name="Salamov A."/>
            <person name="Samejima M."/>
            <person name="Schmutz J."/>
            <person name="Slot J.C."/>
            <person name="St John F."/>
            <person name="Stenlid J."/>
            <person name="Sun H."/>
            <person name="Sun S."/>
            <person name="Syed K."/>
            <person name="Tsang A."/>
            <person name="Wiebenga A."/>
            <person name="Young D."/>
            <person name="Pisabarro A."/>
            <person name="Eastwood D.C."/>
            <person name="Martin F."/>
            <person name="Cullen D."/>
            <person name="Grigoriev I.V."/>
            <person name="Hibbett D.S."/>
        </authorList>
    </citation>
    <scope>NUCLEOTIDE SEQUENCE [LARGE SCALE GENOMIC DNA]</scope>
    <source>
        <strain evidence="1 2">ATCC 11539</strain>
    </source>
</reference>
<evidence type="ECO:0000313" key="1">
    <source>
        <dbReference type="EMBL" id="EPQ55951.1"/>
    </source>
</evidence>
<dbReference type="Proteomes" id="UP000030669">
    <property type="component" value="Unassembled WGS sequence"/>
</dbReference>
<protein>
    <submittedName>
        <fullName evidence="1">Uncharacterized protein</fullName>
    </submittedName>
</protein>
<dbReference type="KEGG" id="gtr:GLOTRDRAFT_138663"/>
<sequence>MSRHRLPAQYRYILFSVSPPHSNILTIRKGIQDSLAQTFGITRSGTHVDILWTAEDFSEVLIRTDPAESPSVLAAVVSSTASPRLSVIKESDFLPCLLSRRTLVSLRDEPTPSR</sequence>
<dbReference type="eggNOG" id="ENOG502T1V4">
    <property type="taxonomic scope" value="Eukaryota"/>
</dbReference>
<accession>S7Q7G9</accession>
<dbReference type="GeneID" id="19304047"/>
<evidence type="ECO:0000313" key="2">
    <source>
        <dbReference type="Proteomes" id="UP000030669"/>
    </source>
</evidence>
<proteinExistence type="predicted"/>
<gene>
    <name evidence="1" type="ORF">GLOTRDRAFT_138663</name>
</gene>
<organism evidence="1 2">
    <name type="scientific">Gloeophyllum trabeum (strain ATCC 11539 / FP-39264 / Madison 617)</name>
    <name type="common">Brown rot fungus</name>
    <dbReference type="NCBI Taxonomy" id="670483"/>
    <lineage>
        <taxon>Eukaryota</taxon>
        <taxon>Fungi</taxon>
        <taxon>Dikarya</taxon>
        <taxon>Basidiomycota</taxon>
        <taxon>Agaricomycotina</taxon>
        <taxon>Agaricomycetes</taxon>
        <taxon>Gloeophyllales</taxon>
        <taxon>Gloeophyllaceae</taxon>
        <taxon>Gloeophyllum</taxon>
    </lineage>
</organism>
<dbReference type="AlphaFoldDB" id="S7Q7G9"/>
<name>S7Q7G9_GLOTA</name>
<dbReference type="OMA" id="TYHYIRF"/>
<keyword evidence="2" id="KW-1185">Reference proteome</keyword>
<dbReference type="OrthoDB" id="3265020at2759"/>
<dbReference type="HOGENOM" id="CLU_163478_0_0_1"/>
<dbReference type="EMBL" id="KB469301">
    <property type="protein sequence ID" value="EPQ55951.1"/>
    <property type="molecule type" value="Genomic_DNA"/>
</dbReference>